<feature type="transmembrane region" description="Helical" evidence="1">
    <location>
        <begin position="196"/>
        <end position="213"/>
    </location>
</feature>
<dbReference type="OrthoDB" id="7500556at2"/>
<dbReference type="AlphaFoldDB" id="A0A074M6W1"/>
<name>A0A074M6W1_ERYLO</name>
<feature type="domain" description="DUF2231" evidence="3">
    <location>
        <begin position="97"/>
        <end position="216"/>
    </location>
</feature>
<feature type="transmembrane region" description="Helical" evidence="1">
    <location>
        <begin position="165"/>
        <end position="184"/>
    </location>
</feature>
<feature type="chain" id="PRO_5001696938" description="DUF2231 domain-containing protein" evidence="2">
    <location>
        <begin position="27"/>
        <end position="226"/>
    </location>
</feature>
<evidence type="ECO:0000256" key="2">
    <source>
        <dbReference type="SAM" id="SignalP"/>
    </source>
</evidence>
<feature type="signal peptide" evidence="2">
    <location>
        <begin position="1"/>
        <end position="26"/>
    </location>
</feature>
<keyword evidence="1" id="KW-0472">Membrane</keyword>
<dbReference type="STRING" id="1044.EH31_10465"/>
<sequence>MRQTSQFSIFALLVALVLAVPISAHEAHKKNMSDEEMVMMEAGPTDVGDMHTVDHDASPGADPNVADPAQTMTPAQVMQQRIKENRLSSFGDLISRLHPAVVHFPIALLLLAGMAEVAMKWSPSVSLQSIVRLLLAFGTIGAIIAVLFGWFAGGWRLDDQSSNLAIHRWNGTAIAVLGIAAWTLAVRDGGRTRLRILLAIIAAAILVQGYYGGEMARGPNHLGIIG</sequence>
<keyword evidence="1" id="KW-1133">Transmembrane helix</keyword>
<dbReference type="Proteomes" id="UP000027647">
    <property type="component" value="Unassembled WGS sequence"/>
</dbReference>
<dbReference type="RefSeq" id="WP_051699121.1">
    <property type="nucleotide sequence ID" value="NZ_JMIW01000003.1"/>
</dbReference>
<evidence type="ECO:0000256" key="1">
    <source>
        <dbReference type="SAM" id="Phobius"/>
    </source>
</evidence>
<accession>A0A074M6W1</accession>
<keyword evidence="2" id="KW-0732">Signal</keyword>
<keyword evidence="1" id="KW-0812">Transmembrane</keyword>
<keyword evidence="5" id="KW-1185">Reference proteome</keyword>
<organism evidence="4 5">
    <name type="scientific">Erythrobacter longus</name>
    <dbReference type="NCBI Taxonomy" id="1044"/>
    <lineage>
        <taxon>Bacteria</taxon>
        <taxon>Pseudomonadati</taxon>
        <taxon>Pseudomonadota</taxon>
        <taxon>Alphaproteobacteria</taxon>
        <taxon>Sphingomonadales</taxon>
        <taxon>Erythrobacteraceae</taxon>
        <taxon>Erythrobacter/Porphyrobacter group</taxon>
        <taxon>Erythrobacter</taxon>
    </lineage>
</organism>
<evidence type="ECO:0000313" key="4">
    <source>
        <dbReference type="EMBL" id="KEO90501.1"/>
    </source>
</evidence>
<evidence type="ECO:0000313" key="5">
    <source>
        <dbReference type="Proteomes" id="UP000027647"/>
    </source>
</evidence>
<dbReference type="InterPro" id="IPR019251">
    <property type="entry name" value="DUF2231_TM"/>
</dbReference>
<dbReference type="eggNOG" id="COG4244">
    <property type="taxonomic scope" value="Bacteria"/>
</dbReference>
<dbReference type="Pfam" id="PF09990">
    <property type="entry name" value="DUF2231"/>
    <property type="match status" value="1"/>
</dbReference>
<dbReference type="EMBL" id="JMIW01000003">
    <property type="protein sequence ID" value="KEO90501.1"/>
    <property type="molecule type" value="Genomic_DNA"/>
</dbReference>
<evidence type="ECO:0000259" key="3">
    <source>
        <dbReference type="Pfam" id="PF09990"/>
    </source>
</evidence>
<comment type="caution">
    <text evidence="4">The sequence shown here is derived from an EMBL/GenBank/DDBJ whole genome shotgun (WGS) entry which is preliminary data.</text>
</comment>
<feature type="transmembrane region" description="Helical" evidence="1">
    <location>
        <begin position="100"/>
        <end position="118"/>
    </location>
</feature>
<protein>
    <recommendedName>
        <fullName evidence="3">DUF2231 domain-containing protein</fullName>
    </recommendedName>
</protein>
<proteinExistence type="predicted"/>
<gene>
    <name evidence="4" type="ORF">EH31_10465</name>
</gene>
<reference evidence="4 5" key="1">
    <citation type="submission" date="2014-04" db="EMBL/GenBank/DDBJ databases">
        <title>A comprehensive comparison of genomes of Erythrobacter spp. strains.</title>
        <authorList>
            <person name="Zheng Q."/>
        </authorList>
    </citation>
    <scope>NUCLEOTIDE SEQUENCE [LARGE SCALE GENOMIC DNA]</scope>
    <source>
        <strain evidence="4 5">DSM 6997</strain>
    </source>
</reference>
<feature type="transmembrane region" description="Helical" evidence="1">
    <location>
        <begin position="130"/>
        <end position="153"/>
    </location>
</feature>